<evidence type="ECO:0000313" key="3">
    <source>
        <dbReference type="Proteomes" id="UP000225833"/>
    </source>
</evidence>
<organism evidence="1 3">
    <name type="scientific">Xenorhabdus budapestensis</name>
    <dbReference type="NCBI Taxonomy" id="290110"/>
    <lineage>
        <taxon>Bacteria</taxon>
        <taxon>Pseudomonadati</taxon>
        <taxon>Pseudomonadota</taxon>
        <taxon>Gammaproteobacteria</taxon>
        <taxon>Enterobacterales</taxon>
        <taxon>Morganellaceae</taxon>
        <taxon>Xenorhabdus</taxon>
    </lineage>
</organism>
<dbReference type="RefSeq" id="WP_099135979.1">
    <property type="nucleotide sequence ID" value="NZ_CAWNNJ010000163.1"/>
</dbReference>
<dbReference type="EMBL" id="NIBS01000009">
    <property type="protein sequence ID" value="PHM27773.1"/>
    <property type="molecule type" value="Genomic_DNA"/>
</dbReference>
<evidence type="ECO:0000313" key="2">
    <source>
        <dbReference type="EMBL" id="QTL38435.1"/>
    </source>
</evidence>
<dbReference type="AlphaFoldDB" id="A0A2D0J0I4"/>
<accession>A0A2D0J0I4</accession>
<evidence type="ECO:0000313" key="4">
    <source>
        <dbReference type="Proteomes" id="UP000665047"/>
    </source>
</evidence>
<proteinExistence type="predicted"/>
<sequence length="76" mass="8387">MKELTIIELEQVAGGAFDWHKAIKVGIHVLDKAINNTVDFLTKEGYISKDLGGFIKGEADALEKFGCDIIDSFDDK</sequence>
<dbReference type="EMBL" id="CP072455">
    <property type="protein sequence ID" value="QTL38435.1"/>
    <property type="molecule type" value="Genomic_DNA"/>
</dbReference>
<gene>
    <name evidence="2" type="ORF">HGO23_10935</name>
    <name evidence="1" type="ORF">Xbud_02082</name>
</gene>
<evidence type="ECO:0000313" key="1">
    <source>
        <dbReference type="EMBL" id="PHM27773.1"/>
    </source>
</evidence>
<reference evidence="1 3" key="1">
    <citation type="journal article" date="2017" name="Nat. Microbiol.">
        <title>Natural product diversity associated with the nematode symbionts Photorhabdus and Xenorhabdus.</title>
        <authorList>
            <person name="Tobias N.J."/>
            <person name="Wolff H."/>
            <person name="Djahanschiri B."/>
            <person name="Grundmann F."/>
            <person name="Kronenwerth M."/>
            <person name="Shi Y.M."/>
            <person name="Simonyi S."/>
            <person name="Grun P."/>
            <person name="Shapiro-Ilan D."/>
            <person name="Pidot S.J."/>
            <person name="Stinear T.P."/>
            <person name="Ebersberger I."/>
            <person name="Bode H.B."/>
        </authorList>
    </citation>
    <scope>NUCLEOTIDE SEQUENCE [LARGE SCALE GENOMIC DNA]</scope>
    <source>
        <strain evidence="1 3">DSM 16342</strain>
    </source>
</reference>
<name>A0A2D0J0I4_XENBU</name>
<reference evidence="2 4" key="2">
    <citation type="submission" date="2021-03" db="EMBL/GenBank/DDBJ databases">
        <title>Complete Genome Sequence Data of Xenorhabdus budapestensis strain C72, a Candidate Biological Control Agent, from China.</title>
        <authorList>
            <person name="LI B."/>
            <person name="WANG S."/>
            <person name="QIU D."/>
        </authorList>
    </citation>
    <scope>NUCLEOTIDE SEQUENCE [LARGE SCALE GENOMIC DNA]</scope>
    <source>
        <strain evidence="2 4">C-7-2</strain>
    </source>
</reference>
<dbReference type="OrthoDB" id="6445747at2"/>
<protein>
    <submittedName>
        <fullName evidence="1">Uncharacterized protein</fullName>
    </submittedName>
</protein>
<dbReference type="Proteomes" id="UP000225833">
    <property type="component" value="Unassembled WGS sequence"/>
</dbReference>
<dbReference type="Proteomes" id="UP000665047">
    <property type="component" value="Chromosome"/>
</dbReference>
<keyword evidence="4" id="KW-1185">Reference proteome</keyword>